<dbReference type="Proteomes" id="UP000887229">
    <property type="component" value="Unassembled WGS sequence"/>
</dbReference>
<sequence length="572" mass="65412">MWQDWNDIETGRLDTYISGLYSHGALAQRHAESLREIDTLSSFSSLRYRKKKPKPLCNVPKTLKPRSDQSRESATPRRIEGRDIGCLESLALSSSCSVSEGEPEDEKSYNDLLTFGFEASPDQNSLNGRKSRLGLLELPSDILLLIMKHVSEWPLAMYWLRHTSAIFMTIFDKDEFAHLHEASDSYSCHKAFDRSRLTRGSLYVASVRLLQHLHCDSCQEMFTSGTWRQRWQKLHSHYYCSGCKTNHSAFMFLSEDRARHDLCGGRLLCIGRQGEISLCCHSQGHFDATNKRTMWRDMDALSRRTETTAGAAEEYGRFCAHPSHESVRSDSKITSSMLGIHGYPRLIAFSDASSPGSHVVVEYGWDLPLLEIPSSFTPSLRVLQGELSSLVVQALEEHKICPHVSPDREILEFVQTGICHCFRTESSWPSEAGLNSLKGQGSKNWHDLNQSCRCGRKSFFRCRECGASYMWRLLRGYVSLSFRHSWRIKKPISVGWISLLDQQWRNKIFDEGSRHLLWCDNKDCRTHTSQPWDVLVKDEVSWDSSDHPAGEGECSDLALMELLEEQHAFRGW</sequence>
<dbReference type="AlphaFoldDB" id="A0A9P8CLE9"/>
<accession>A0A9P8CLE9</accession>
<feature type="region of interest" description="Disordered" evidence="1">
    <location>
        <begin position="53"/>
        <end position="78"/>
    </location>
</feature>
<evidence type="ECO:0008006" key="4">
    <source>
        <dbReference type="Google" id="ProtNLM"/>
    </source>
</evidence>
<protein>
    <recommendedName>
        <fullName evidence="4">F-box domain-containing protein</fullName>
    </recommendedName>
</protein>
<evidence type="ECO:0000313" key="2">
    <source>
        <dbReference type="EMBL" id="KAG9251323.1"/>
    </source>
</evidence>
<reference evidence="2" key="1">
    <citation type="journal article" date="2021" name="IMA Fungus">
        <title>Genomic characterization of three marine fungi, including Emericellopsis atlantica sp. nov. with signatures of a generalist lifestyle and marine biomass degradation.</title>
        <authorList>
            <person name="Hagestad O.C."/>
            <person name="Hou L."/>
            <person name="Andersen J.H."/>
            <person name="Hansen E.H."/>
            <person name="Altermark B."/>
            <person name="Li C."/>
            <person name="Kuhnert E."/>
            <person name="Cox R.J."/>
            <person name="Crous P.W."/>
            <person name="Spatafora J.W."/>
            <person name="Lail K."/>
            <person name="Amirebrahimi M."/>
            <person name="Lipzen A."/>
            <person name="Pangilinan J."/>
            <person name="Andreopoulos W."/>
            <person name="Hayes R.D."/>
            <person name="Ng V."/>
            <person name="Grigoriev I.V."/>
            <person name="Jackson S.A."/>
            <person name="Sutton T.D.S."/>
            <person name="Dobson A.D.W."/>
            <person name="Rama T."/>
        </authorList>
    </citation>
    <scope>NUCLEOTIDE SEQUENCE</scope>
    <source>
        <strain evidence="2">TS7</strain>
    </source>
</reference>
<dbReference type="OrthoDB" id="3219396at2759"/>
<comment type="caution">
    <text evidence="2">The sequence shown here is derived from an EMBL/GenBank/DDBJ whole genome shotgun (WGS) entry which is preliminary data.</text>
</comment>
<dbReference type="RefSeq" id="XP_046115247.1">
    <property type="nucleotide sequence ID" value="XM_046262441.1"/>
</dbReference>
<name>A0A9P8CLE9_9HYPO</name>
<keyword evidence="3" id="KW-1185">Reference proteome</keyword>
<organism evidence="2 3">
    <name type="scientific">Emericellopsis atlantica</name>
    <dbReference type="NCBI Taxonomy" id="2614577"/>
    <lineage>
        <taxon>Eukaryota</taxon>
        <taxon>Fungi</taxon>
        <taxon>Dikarya</taxon>
        <taxon>Ascomycota</taxon>
        <taxon>Pezizomycotina</taxon>
        <taxon>Sordariomycetes</taxon>
        <taxon>Hypocreomycetidae</taxon>
        <taxon>Hypocreales</taxon>
        <taxon>Bionectriaceae</taxon>
        <taxon>Emericellopsis</taxon>
    </lineage>
</organism>
<evidence type="ECO:0000313" key="3">
    <source>
        <dbReference type="Proteomes" id="UP000887229"/>
    </source>
</evidence>
<gene>
    <name evidence="2" type="ORF">F5Z01DRAFT_639469</name>
</gene>
<feature type="compositionally biased region" description="Basic and acidic residues" evidence="1">
    <location>
        <begin position="65"/>
        <end position="78"/>
    </location>
</feature>
<evidence type="ECO:0000256" key="1">
    <source>
        <dbReference type="SAM" id="MobiDB-lite"/>
    </source>
</evidence>
<dbReference type="EMBL" id="MU251269">
    <property type="protein sequence ID" value="KAG9251323.1"/>
    <property type="molecule type" value="Genomic_DNA"/>
</dbReference>
<proteinExistence type="predicted"/>
<dbReference type="GeneID" id="70293344"/>